<proteinExistence type="predicted"/>
<dbReference type="InterPro" id="IPR036736">
    <property type="entry name" value="ACP-like_sf"/>
</dbReference>
<comment type="caution">
    <text evidence="2">The sequence shown here is derived from an EMBL/GenBank/DDBJ whole genome shotgun (WGS) entry which is preliminary data.</text>
</comment>
<dbReference type="Gene3D" id="1.10.1200.10">
    <property type="entry name" value="ACP-like"/>
    <property type="match status" value="1"/>
</dbReference>
<dbReference type="AlphaFoldDB" id="A0A0W8FNZ4"/>
<evidence type="ECO:0000313" key="2">
    <source>
        <dbReference type="EMBL" id="KUG22537.1"/>
    </source>
</evidence>
<protein>
    <recommendedName>
        <fullName evidence="1">Carrier domain-containing protein</fullName>
    </recommendedName>
</protein>
<gene>
    <name evidence="2" type="ORF">ASZ90_007680</name>
</gene>
<dbReference type="SUPFAM" id="SSF47336">
    <property type="entry name" value="ACP-like"/>
    <property type="match status" value="1"/>
</dbReference>
<dbReference type="Pfam" id="PF00550">
    <property type="entry name" value="PP-binding"/>
    <property type="match status" value="1"/>
</dbReference>
<name>A0A0W8FNZ4_9ZZZZ</name>
<reference evidence="2" key="1">
    <citation type="journal article" date="2015" name="Proc. Natl. Acad. Sci. U.S.A.">
        <title>Networks of energetic and metabolic interactions define dynamics in microbial communities.</title>
        <authorList>
            <person name="Embree M."/>
            <person name="Liu J.K."/>
            <person name="Al-Bassam M.M."/>
            <person name="Zengler K."/>
        </authorList>
    </citation>
    <scope>NUCLEOTIDE SEQUENCE</scope>
</reference>
<dbReference type="PROSITE" id="PS50075">
    <property type="entry name" value="CARRIER"/>
    <property type="match status" value="1"/>
</dbReference>
<accession>A0A0W8FNZ4</accession>
<dbReference type="EMBL" id="LNQE01000958">
    <property type="protein sequence ID" value="KUG22537.1"/>
    <property type="molecule type" value="Genomic_DNA"/>
</dbReference>
<evidence type="ECO:0000259" key="1">
    <source>
        <dbReference type="PROSITE" id="PS50075"/>
    </source>
</evidence>
<dbReference type="InterPro" id="IPR009081">
    <property type="entry name" value="PP-bd_ACP"/>
</dbReference>
<organism evidence="2">
    <name type="scientific">hydrocarbon metagenome</name>
    <dbReference type="NCBI Taxonomy" id="938273"/>
    <lineage>
        <taxon>unclassified sequences</taxon>
        <taxon>metagenomes</taxon>
        <taxon>ecological metagenomes</taxon>
    </lineage>
</organism>
<sequence>MTRQEIEREVINVFQREFEIENPDMDADLRETYEFDSIDAIELLLAIETFLGTEISQEEKKQAINIRTITHICDYIEKIAKKRNLLSVA</sequence>
<feature type="domain" description="Carrier" evidence="1">
    <location>
        <begin position="1"/>
        <end position="80"/>
    </location>
</feature>